<evidence type="ECO:0000313" key="3">
    <source>
        <dbReference type="Proteomes" id="UP000812961"/>
    </source>
</evidence>
<protein>
    <submittedName>
        <fullName evidence="2">Uncharacterized protein</fullName>
    </submittedName>
</protein>
<keyword evidence="1" id="KW-0812">Transmembrane</keyword>
<gene>
    <name evidence="2" type="ORF">K1Y79_03380</name>
</gene>
<feature type="transmembrane region" description="Helical" evidence="1">
    <location>
        <begin position="42"/>
        <end position="64"/>
    </location>
</feature>
<organism evidence="2 3">
    <name type="scientific">Chitinophaga rhizophila</name>
    <dbReference type="NCBI Taxonomy" id="2866212"/>
    <lineage>
        <taxon>Bacteria</taxon>
        <taxon>Pseudomonadati</taxon>
        <taxon>Bacteroidota</taxon>
        <taxon>Chitinophagia</taxon>
        <taxon>Chitinophagales</taxon>
        <taxon>Chitinophagaceae</taxon>
        <taxon>Chitinophaga</taxon>
    </lineage>
</organism>
<comment type="caution">
    <text evidence="2">The sequence shown here is derived from an EMBL/GenBank/DDBJ whole genome shotgun (WGS) entry which is preliminary data.</text>
</comment>
<keyword evidence="1" id="KW-1133">Transmembrane helix</keyword>
<dbReference type="RefSeq" id="WP_220248586.1">
    <property type="nucleotide sequence ID" value="NZ_JAICCF010000001.1"/>
</dbReference>
<dbReference type="EMBL" id="JAICCF010000001">
    <property type="protein sequence ID" value="MBW8683365.1"/>
    <property type="molecule type" value="Genomic_DNA"/>
</dbReference>
<dbReference type="Proteomes" id="UP000812961">
    <property type="component" value="Unassembled WGS sequence"/>
</dbReference>
<accession>A0ABS7G6T5</accession>
<evidence type="ECO:0000256" key="1">
    <source>
        <dbReference type="SAM" id="Phobius"/>
    </source>
</evidence>
<name>A0ABS7G6T5_9BACT</name>
<keyword evidence="1" id="KW-0472">Membrane</keyword>
<reference evidence="2 3" key="1">
    <citation type="submission" date="2021-08" db="EMBL/GenBank/DDBJ databases">
        <title>The genome sequence of Chitinophaga sp. B61.</title>
        <authorList>
            <person name="Zhang X."/>
        </authorList>
    </citation>
    <scope>NUCLEOTIDE SEQUENCE [LARGE SCALE GENOMIC DNA]</scope>
    <source>
        <strain evidence="2 3">B61</strain>
    </source>
</reference>
<keyword evidence="3" id="KW-1185">Reference proteome</keyword>
<evidence type="ECO:0000313" key="2">
    <source>
        <dbReference type="EMBL" id="MBW8683365.1"/>
    </source>
</evidence>
<proteinExistence type="predicted"/>
<sequence>MQYVYPDSLGHFCFRKYRSLPRYLLLHLLPRYADAMTASGNIAYYLTAAAIFNYISLHPGSYFLKRTKNMPGHTSITSSLLFS</sequence>